<feature type="region of interest" description="Disordered" evidence="1">
    <location>
        <begin position="1"/>
        <end position="25"/>
    </location>
</feature>
<name>A0ABU6VWA2_9FABA</name>
<organism evidence="2 3">
    <name type="scientific">Stylosanthes scabra</name>
    <dbReference type="NCBI Taxonomy" id="79078"/>
    <lineage>
        <taxon>Eukaryota</taxon>
        <taxon>Viridiplantae</taxon>
        <taxon>Streptophyta</taxon>
        <taxon>Embryophyta</taxon>
        <taxon>Tracheophyta</taxon>
        <taxon>Spermatophyta</taxon>
        <taxon>Magnoliopsida</taxon>
        <taxon>eudicotyledons</taxon>
        <taxon>Gunneridae</taxon>
        <taxon>Pentapetalae</taxon>
        <taxon>rosids</taxon>
        <taxon>fabids</taxon>
        <taxon>Fabales</taxon>
        <taxon>Fabaceae</taxon>
        <taxon>Papilionoideae</taxon>
        <taxon>50 kb inversion clade</taxon>
        <taxon>dalbergioids sensu lato</taxon>
        <taxon>Dalbergieae</taxon>
        <taxon>Pterocarpus clade</taxon>
        <taxon>Stylosanthes</taxon>
    </lineage>
</organism>
<gene>
    <name evidence="2" type="ORF">PIB30_093431</name>
</gene>
<dbReference type="EMBL" id="JASCZI010153027">
    <property type="protein sequence ID" value="MED6176983.1"/>
    <property type="molecule type" value="Genomic_DNA"/>
</dbReference>
<accession>A0ABU6VWA2</accession>
<comment type="caution">
    <text evidence="2">The sequence shown here is derived from an EMBL/GenBank/DDBJ whole genome shotgun (WGS) entry which is preliminary data.</text>
</comment>
<dbReference type="Proteomes" id="UP001341840">
    <property type="component" value="Unassembled WGS sequence"/>
</dbReference>
<reference evidence="2 3" key="1">
    <citation type="journal article" date="2023" name="Plants (Basel)">
        <title>Bridging the Gap: Combining Genomics and Transcriptomics Approaches to Understand Stylosanthes scabra, an Orphan Legume from the Brazilian Caatinga.</title>
        <authorList>
            <person name="Ferreira-Neto J.R.C."/>
            <person name="da Silva M.D."/>
            <person name="Binneck E."/>
            <person name="de Melo N.F."/>
            <person name="da Silva R.H."/>
            <person name="de Melo A.L.T.M."/>
            <person name="Pandolfi V."/>
            <person name="Bustamante F.O."/>
            <person name="Brasileiro-Vidal A.C."/>
            <person name="Benko-Iseppon A.M."/>
        </authorList>
    </citation>
    <scope>NUCLEOTIDE SEQUENCE [LARGE SCALE GENOMIC DNA]</scope>
    <source>
        <tissue evidence="2">Leaves</tissue>
    </source>
</reference>
<evidence type="ECO:0000313" key="2">
    <source>
        <dbReference type="EMBL" id="MED6176983.1"/>
    </source>
</evidence>
<evidence type="ECO:0000256" key="1">
    <source>
        <dbReference type="SAM" id="MobiDB-lite"/>
    </source>
</evidence>
<feature type="non-terminal residue" evidence="2">
    <location>
        <position position="76"/>
    </location>
</feature>
<protein>
    <submittedName>
        <fullName evidence="2">Uncharacterized protein</fullName>
    </submittedName>
</protein>
<proteinExistence type="predicted"/>
<keyword evidence="3" id="KW-1185">Reference proteome</keyword>
<sequence>MEEAYLYDQGYTPRKRPPYQHLDTTHTNPMDMVMHVMDMKIFHHHTQLLKLASKKLFSCYVKKGKSFGKPKNKSTI</sequence>
<evidence type="ECO:0000313" key="3">
    <source>
        <dbReference type="Proteomes" id="UP001341840"/>
    </source>
</evidence>